<dbReference type="AlphaFoldDB" id="A0A9N9A5Q7"/>
<keyword evidence="13" id="KW-0460">Magnesium</keyword>
<dbReference type="Pfam" id="PF13793">
    <property type="entry name" value="Pribosyltran_N"/>
    <property type="match status" value="1"/>
</dbReference>
<evidence type="ECO:0000256" key="2">
    <source>
        <dbReference type="ARBA" id="ARBA00004996"/>
    </source>
</evidence>
<gene>
    <name evidence="18" type="ORF">DEBURN_LOCUS5496</name>
</gene>
<dbReference type="GO" id="GO:0006164">
    <property type="term" value="P:purine nucleotide biosynthetic process"/>
    <property type="evidence" value="ECO:0007669"/>
    <property type="project" value="TreeGrafter"/>
</dbReference>
<organism evidence="18 19">
    <name type="scientific">Diversispora eburnea</name>
    <dbReference type="NCBI Taxonomy" id="1213867"/>
    <lineage>
        <taxon>Eukaryota</taxon>
        <taxon>Fungi</taxon>
        <taxon>Fungi incertae sedis</taxon>
        <taxon>Mucoromycota</taxon>
        <taxon>Glomeromycotina</taxon>
        <taxon>Glomeromycetes</taxon>
        <taxon>Diversisporales</taxon>
        <taxon>Diversisporaceae</taxon>
        <taxon>Diversispora</taxon>
    </lineage>
</organism>
<sequence>MRRAKVFSGTSHPELTEHICERLGITPAPVALKKFGNQETSVKIGCSVRNEDVFIIQSGSRNINDHLMELLIMISACKGASASRITAVMPYFPYSKQSKKKKYRGAITAKMVANLLSVAGVDHIITMDLHASQMQGFFNKPVDNLYAEPSIAKWIQDSVPEYSTGVVVSKNAGGAKRVTSLADRLKIDFALIHTDRTRVLRNNSTTTVTPVNEVSTEESISISDEDKNFSFQTSNTTSNNITFAIINDKKYDDEDDLPSSSTSFSEEPLFSEENELNCSNTITLVGDVAGKVAFIVDDMIDKAGSFIAAAEHLMKRCNAKRVYVISTHGILSNDSLIEIEKCKSIHKLVVTNTFPIPLENRHQSTKLEIIDVSATLAEAIRRTHNGESISYLFYTAL</sequence>
<dbReference type="OrthoDB" id="413572at2759"/>
<comment type="caution">
    <text evidence="18">The sequence shown here is derived from an EMBL/GenBank/DDBJ whole genome shotgun (WGS) entry which is preliminary data.</text>
</comment>
<evidence type="ECO:0000256" key="1">
    <source>
        <dbReference type="ARBA" id="ARBA00004496"/>
    </source>
</evidence>
<keyword evidence="9" id="KW-0545">Nucleotide biosynthesis</keyword>
<dbReference type="CDD" id="cd06223">
    <property type="entry name" value="PRTases_typeI"/>
    <property type="match status" value="1"/>
</dbReference>
<keyword evidence="8" id="KW-0479">Metal-binding</keyword>
<evidence type="ECO:0000259" key="17">
    <source>
        <dbReference type="Pfam" id="PF13793"/>
    </source>
</evidence>
<keyword evidence="6" id="KW-0597">Phosphoprotein</keyword>
<comment type="pathway">
    <text evidence="2">Metabolic intermediate biosynthesis; 5-phospho-alpha-D-ribose 1-diphosphate biosynthesis; 5-phospho-alpha-D-ribose 1-diphosphate from D-ribose 5-phosphate (route I): step 1/1.</text>
</comment>
<dbReference type="FunFam" id="3.40.50.2020:FF:000017">
    <property type="entry name" value="Ribose-phosphate pyrophosphokinase 1"/>
    <property type="match status" value="1"/>
</dbReference>
<dbReference type="GO" id="GO:0002189">
    <property type="term" value="C:ribose phosphate diphosphokinase complex"/>
    <property type="evidence" value="ECO:0007669"/>
    <property type="project" value="UniProtKB-ARBA"/>
</dbReference>
<dbReference type="GO" id="GO:0009156">
    <property type="term" value="P:ribonucleoside monophosphate biosynthetic process"/>
    <property type="evidence" value="ECO:0007669"/>
    <property type="project" value="InterPro"/>
</dbReference>
<dbReference type="PANTHER" id="PTHR10210:SF57">
    <property type="entry name" value="RIBOSE-PHOSPHATE DIPHOSPHOKINASE"/>
    <property type="match status" value="1"/>
</dbReference>
<evidence type="ECO:0000256" key="7">
    <source>
        <dbReference type="ARBA" id="ARBA00022679"/>
    </source>
</evidence>
<dbReference type="GO" id="GO:0006015">
    <property type="term" value="P:5-phosphoribose 1-diphosphate biosynthetic process"/>
    <property type="evidence" value="ECO:0007669"/>
    <property type="project" value="TreeGrafter"/>
</dbReference>
<evidence type="ECO:0000256" key="4">
    <source>
        <dbReference type="ARBA" id="ARBA00013247"/>
    </source>
</evidence>
<dbReference type="GO" id="GO:0005524">
    <property type="term" value="F:ATP binding"/>
    <property type="evidence" value="ECO:0007669"/>
    <property type="project" value="UniProtKB-KW"/>
</dbReference>
<comment type="similarity">
    <text evidence="3">Belongs to the ribose-phosphate pyrophosphokinase family.</text>
</comment>
<dbReference type="FunFam" id="3.40.50.2020:FF:000043">
    <property type="entry name" value="Ribose-phosphate pyrophosphokinase 1"/>
    <property type="match status" value="1"/>
</dbReference>
<reference evidence="18" key="1">
    <citation type="submission" date="2021-06" db="EMBL/GenBank/DDBJ databases">
        <authorList>
            <person name="Kallberg Y."/>
            <person name="Tangrot J."/>
            <person name="Rosling A."/>
        </authorList>
    </citation>
    <scope>NUCLEOTIDE SEQUENCE</scope>
    <source>
        <strain evidence="18">AZ414A</strain>
    </source>
</reference>
<evidence type="ECO:0000256" key="5">
    <source>
        <dbReference type="ARBA" id="ARBA00022490"/>
    </source>
</evidence>
<feature type="domain" description="Ribose-phosphate pyrophosphokinase N-terminal" evidence="17">
    <location>
        <begin position="5"/>
        <end position="120"/>
    </location>
</feature>
<keyword evidence="11" id="KW-0418">Kinase</keyword>
<proteinExistence type="inferred from homology"/>
<dbReference type="EC" id="2.7.6.1" evidence="4"/>
<dbReference type="InterPro" id="IPR000836">
    <property type="entry name" value="PRTase_dom"/>
</dbReference>
<dbReference type="GO" id="GO:0005737">
    <property type="term" value="C:cytoplasm"/>
    <property type="evidence" value="ECO:0007669"/>
    <property type="project" value="UniProtKB-SubCell"/>
</dbReference>
<keyword evidence="5" id="KW-0963">Cytoplasm</keyword>
<dbReference type="PROSITE" id="PS00114">
    <property type="entry name" value="PRPP_SYNTHASE"/>
    <property type="match status" value="1"/>
</dbReference>
<dbReference type="NCBIfam" id="TIGR01251">
    <property type="entry name" value="ribP_PPkin"/>
    <property type="match status" value="1"/>
</dbReference>
<evidence type="ECO:0000256" key="14">
    <source>
        <dbReference type="ARBA" id="ARBA00040334"/>
    </source>
</evidence>
<dbReference type="InterPro" id="IPR005946">
    <property type="entry name" value="Rib-P_diPkinase"/>
</dbReference>
<dbReference type="SMART" id="SM01400">
    <property type="entry name" value="Pribosyltran_N"/>
    <property type="match status" value="1"/>
</dbReference>
<dbReference type="GO" id="GO:0004749">
    <property type="term" value="F:ribose phosphate diphosphokinase activity"/>
    <property type="evidence" value="ECO:0007669"/>
    <property type="project" value="UniProtKB-EC"/>
</dbReference>
<accession>A0A9N9A5Q7</accession>
<comment type="catalytic activity">
    <reaction evidence="15">
        <text>D-ribose 5-phosphate + ATP = 5-phospho-alpha-D-ribose 1-diphosphate + AMP + H(+)</text>
        <dbReference type="Rhea" id="RHEA:15609"/>
        <dbReference type="ChEBI" id="CHEBI:15378"/>
        <dbReference type="ChEBI" id="CHEBI:30616"/>
        <dbReference type="ChEBI" id="CHEBI:58017"/>
        <dbReference type="ChEBI" id="CHEBI:78346"/>
        <dbReference type="ChEBI" id="CHEBI:456215"/>
        <dbReference type="EC" id="2.7.6.1"/>
    </reaction>
</comment>
<evidence type="ECO:0000256" key="8">
    <source>
        <dbReference type="ARBA" id="ARBA00022723"/>
    </source>
</evidence>
<evidence type="ECO:0000256" key="13">
    <source>
        <dbReference type="ARBA" id="ARBA00022842"/>
    </source>
</evidence>
<evidence type="ECO:0000256" key="16">
    <source>
        <dbReference type="ARBA" id="ARBA00077829"/>
    </source>
</evidence>
<evidence type="ECO:0000256" key="3">
    <source>
        <dbReference type="ARBA" id="ARBA00006478"/>
    </source>
</evidence>
<dbReference type="Pfam" id="PF14572">
    <property type="entry name" value="Pribosyl_synth"/>
    <property type="match status" value="1"/>
</dbReference>
<dbReference type="PANTHER" id="PTHR10210">
    <property type="entry name" value="RIBOSE-PHOSPHATE DIPHOSPHOKINASE FAMILY MEMBER"/>
    <property type="match status" value="1"/>
</dbReference>
<keyword evidence="7" id="KW-0808">Transferase</keyword>
<comment type="subcellular location">
    <subcellularLocation>
        <location evidence="1">Cytoplasm</location>
    </subcellularLocation>
</comment>
<evidence type="ECO:0000313" key="18">
    <source>
        <dbReference type="EMBL" id="CAG8517591.1"/>
    </source>
</evidence>
<evidence type="ECO:0000256" key="10">
    <source>
        <dbReference type="ARBA" id="ARBA00022741"/>
    </source>
</evidence>
<dbReference type="GO" id="GO:0000287">
    <property type="term" value="F:magnesium ion binding"/>
    <property type="evidence" value="ECO:0007669"/>
    <property type="project" value="InterPro"/>
</dbReference>
<dbReference type="Gene3D" id="3.40.50.2020">
    <property type="match status" value="4"/>
</dbReference>
<name>A0A9N9A5Q7_9GLOM</name>
<evidence type="ECO:0000256" key="12">
    <source>
        <dbReference type="ARBA" id="ARBA00022840"/>
    </source>
</evidence>
<dbReference type="EMBL" id="CAJVPK010000493">
    <property type="protein sequence ID" value="CAG8517591.1"/>
    <property type="molecule type" value="Genomic_DNA"/>
</dbReference>
<evidence type="ECO:0000313" key="19">
    <source>
        <dbReference type="Proteomes" id="UP000789706"/>
    </source>
</evidence>
<dbReference type="SUPFAM" id="SSF53271">
    <property type="entry name" value="PRTase-like"/>
    <property type="match status" value="2"/>
</dbReference>
<evidence type="ECO:0000256" key="15">
    <source>
        <dbReference type="ARBA" id="ARBA00049535"/>
    </source>
</evidence>
<dbReference type="InterPro" id="IPR000842">
    <property type="entry name" value="PRib_PP_synth_CS"/>
</dbReference>
<evidence type="ECO:0000256" key="9">
    <source>
        <dbReference type="ARBA" id="ARBA00022727"/>
    </source>
</evidence>
<dbReference type="Proteomes" id="UP000789706">
    <property type="component" value="Unassembled WGS sequence"/>
</dbReference>
<evidence type="ECO:0000256" key="11">
    <source>
        <dbReference type="ARBA" id="ARBA00022777"/>
    </source>
</evidence>
<dbReference type="GO" id="GO:0016301">
    <property type="term" value="F:kinase activity"/>
    <property type="evidence" value="ECO:0007669"/>
    <property type="project" value="UniProtKB-KW"/>
</dbReference>
<keyword evidence="19" id="KW-1185">Reference proteome</keyword>
<dbReference type="InterPro" id="IPR029057">
    <property type="entry name" value="PRTase-like"/>
</dbReference>
<dbReference type="InterPro" id="IPR029099">
    <property type="entry name" value="Pribosyltran_N"/>
</dbReference>
<protein>
    <recommendedName>
        <fullName evidence="14">Ribose-phosphate pyrophosphokinase 1</fullName>
        <ecNumber evidence="4">2.7.6.1</ecNumber>
    </recommendedName>
    <alternativeName>
        <fullName evidence="16">Phosphoribosyl pyrophosphate synthase 1</fullName>
    </alternativeName>
</protein>
<evidence type="ECO:0000256" key="6">
    <source>
        <dbReference type="ARBA" id="ARBA00022553"/>
    </source>
</evidence>
<keyword evidence="12" id="KW-0067">ATP-binding</keyword>
<keyword evidence="10" id="KW-0547">Nucleotide-binding</keyword>